<keyword evidence="1" id="KW-0479">Metal-binding</keyword>
<dbReference type="PROSITE" id="PS00198">
    <property type="entry name" value="4FE4S_FER_1"/>
    <property type="match status" value="1"/>
</dbReference>
<evidence type="ECO:0000256" key="1">
    <source>
        <dbReference type="ARBA" id="ARBA00022485"/>
    </source>
</evidence>
<sequence length="268" mass="30122">MIPSSLTHLLREKANELGFDLVGAIPVSRSKTIDVYNSWLNKGYAGSMGYLERHAELKEDPRRLLPETMSLFALGFNYNTVDPSSQTQNPEIGCISRYAWGDDYHQLIRSKLSKLENYLCHELNAGMLSRSFVDSGPVLEREIAQRAGLGWIGKHSNLINWEKGSWFFLAELLVDVPLEANLPFTRVDCGTCTICIEACPTEAIIADRTVDARRCISYLTIELKEAIPLELRPKMGNLIFGCDICQEVCPWNQNASKSPESGLRPRPE</sequence>
<dbReference type="Gene3D" id="3.30.70.20">
    <property type="match status" value="1"/>
</dbReference>
<keyword evidence="1" id="KW-0411">Iron-sulfur</keyword>
<evidence type="ECO:0000259" key="6">
    <source>
        <dbReference type="PROSITE" id="PS51379"/>
    </source>
</evidence>
<dbReference type="AlphaFoldDB" id="A0A382UUL9"/>
<keyword evidence="1" id="KW-0408">Iron</keyword>
<keyword evidence="4" id="KW-0671">Queuosine biosynthesis</keyword>
<dbReference type="GO" id="GO:0051539">
    <property type="term" value="F:4 iron, 4 sulfur cluster binding"/>
    <property type="evidence" value="ECO:0007669"/>
    <property type="project" value="UniProtKB-KW"/>
</dbReference>
<dbReference type="SUPFAM" id="SSF46548">
    <property type="entry name" value="alpha-helical ferredoxin"/>
    <property type="match status" value="1"/>
</dbReference>
<feature type="non-terminal residue" evidence="7">
    <location>
        <position position="268"/>
    </location>
</feature>
<dbReference type="GO" id="GO:0052693">
    <property type="term" value="F:epoxyqueuosine reductase activity"/>
    <property type="evidence" value="ECO:0007669"/>
    <property type="project" value="TreeGrafter"/>
</dbReference>
<evidence type="ECO:0000256" key="3">
    <source>
        <dbReference type="ARBA" id="ARBA00022694"/>
    </source>
</evidence>
<keyword evidence="2" id="KW-0963">Cytoplasm</keyword>
<keyword evidence="3" id="KW-0819">tRNA processing</keyword>
<organism evidence="7">
    <name type="scientific">marine metagenome</name>
    <dbReference type="NCBI Taxonomy" id="408172"/>
    <lineage>
        <taxon>unclassified sequences</taxon>
        <taxon>metagenomes</taxon>
        <taxon>ecological metagenomes</taxon>
    </lineage>
</organism>
<dbReference type="NCBIfam" id="TIGR00276">
    <property type="entry name" value="tRNA epoxyqueuosine(34) reductase QueG"/>
    <property type="match status" value="1"/>
</dbReference>
<evidence type="ECO:0000313" key="7">
    <source>
        <dbReference type="EMBL" id="SVD37949.1"/>
    </source>
</evidence>
<keyword evidence="5" id="KW-0560">Oxidoreductase</keyword>
<dbReference type="InterPro" id="IPR017900">
    <property type="entry name" value="4Fe4S_Fe_S_CS"/>
</dbReference>
<dbReference type="Pfam" id="PF08331">
    <property type="entry name" value="QueG_DUF1730"/>
    <property type="match status" value="1"/>
</dbReference>
<dbReference type="Pfam" id="PF13484">
    <property type="entry name" value="Fer4_16"/>
    <property type="match status" value="1"/>
</dbReference>
<keyword evidence="1" id="KW-0004">4Fe-4S</keyword>
<dbReference type="InterPro" id="IPR017896">
    <property type="entry name" value="4Fe4S_Fe-S-bd"/>
</dbReference>
<gene>
    <name evidence="7" type="ORF">METZ01_LOCUS390803</name>
</gene>
<dbReference type="PANTHER" id="PTHR30002:SF4">
    <property type="entry name" value="EPOXYQUEUOSINE REDUCTASE"/>
    <property type="match status" value="1"/>
</dbReference>
<feature type="domain" description="4Fe-4S ferredoxin-type" evidence="6">
    <location>
        <begin position="180"/>
        <end position="209"/>
    </location>
</feature>
<evidence type="ECO:0000256" key="2">
    <source>
        <dbReference type="ARBA" id="ARBA00022490"/>
    </source>
</evidence>
<dbReference type="InterPro" id="IPR004453">
    <property type="entry name" value="QueG"/>
</dbReference>
<evidence type="ECO:0000256" key="5">
    <source>
        <dbReference type="ARBA" id="ARBA00023002"/>
    </source>
</evidence>
<proteinExistence type="predicted"/>
<dbReference type="EMBL" id="UINC01146933">
    <property type="protein sequence ID" value="SVD37949.1"/>
    <property type="molecule type" value="Genomic_DNA"/>
</dbReference>
<reference evidence="7" key="1">
    <citation type="submission" date="2018-05" db="EMBL/GenBank/DDBJ databases">
        <authorList>
            <person name="Lanie J.A."/>
            <person name="Ng W.-L."/>
            <person name="Kazmierczak K.M."/>
            <person name="Andrzejewski T.M."/>
            <person name="Davidsen T.M."/>
            <person name="Wayne K.J."/>
            <person name="Tettelin H."/>
            <person name="Glass J.I."/>
            <person name="Rusch D."/>
            <person name="Podicherti R."/>
            <person name="Tsui H.-C.T."/>
            <person name="Winkler M.E."/>
        </authorList>
    </citation>
    <scope>NUCLEOTIDE SEQUENCE</scope>
</reference>
<accession>A0A382UUL9</accession>
<protein>
    <recommendedName>
        <fullName evidence="6">4Fe-4S ferredoxin-type domain-containing protein</fullName>
    </recommendedName>
</protein>
<dbReference type="InterPro" id="IPR013542">
    <property type="entry name" value="QueG_DUF1730"/>
</dbReference>
<dbReference type="PANTHER" id="PTHR30002">
    <property type="entry name" value="EPOXYQUEUOSINE REDUCTASE"/>
    <property type="match status" value="1"/>
</dbReference>
<dbReference type="GO" id="GO:0008616">
    <property type="term" value="P:tRNA queuosine(34) biosynthetic process"/>
    <property type="evidence" value="ECO:0007669"/>
    <property type="project" value="UniProtKB-KW"/>
</dbReference>
<evidence type="ECO:0000256" key="4">
    <source>
        <dbReference type="ARBA" id="ARBA00022785"/>
    </source>
</evidence>
<name>A0A382UUL9_9ZZZZ</name>
<dbReference type="PROSITE" id="PS51379">
    <property type="entry name" value="4FE4S_FER_2"/>
    <property type="match status" value="1"/>
</dbReference>